<keyword evidence="4" id="KW-0762">Sugar transport</keyword>
<accession>A0A1J0A845</accession>
<dbReference type="InterPro" id="IPR036662">
    <property type="entry name" value="PTS_EIIA_man-typ_sf"/>
</dbReference>
<dbReference type="PANTHER" id="PTHR33799">
    <property type="entry name" value="PTS PERMEASE-RELATED-RELATED"/>
    <property type="match status" value="1"/>
</dbReference>
<dbReference type="Pfam" id="PF03610">
    <property type="entry name" value="EIIA-man"/>
    <property type="match status" value="1"/>
</dbReference>
<dbReference type="STRING" id="519472.BHY08_09930"/>
<evidence type="ECO:0000256" key="2">
    <source>
        <dbReference type="ARBA" id="ARBA00022448"/>
    </source>
</evidence>
<keyword evidence="3" id="KW-0963">Cytoplasm</keyword>
<evidence type="ECO:0000256" key="5">
    <source>
        <dbReference type="ARBA" id="ARBA00022679"/>
    </source>
</evidence>
<proteinExistence type="predicted"/>
<dbReference type="RefSeq" id="WP_071457706.1">
    <property type="nucleotide sequence ID" value="NZ_CABJEN010000012.1"/>
</dbReference>
<dbReference type="AlphaFoldDB" id="A0A1J0A845"/>
<keyword evidence="6" id="KW-0598">Phosphotransferase system</keyword>
<dbReference type="Gene3D" id="3.40.50.510">
    <property type="entry name" value="Phosphotransferase system, mannose-type IIA component"/>
    <property type="match status" value="1"/>
</dbReference>
<protein>
    <submittedName>
        <fullName evidence="9">PTS mannnose transporter subunit IIA</fullName>
    </submittedName>
</protein>
<dbReference type="EMBL" id="CP017267">
    <property type="protein sequence ID" value="APB32098.1"/>
    <property type="molecule type" value="Genomic_DNA"/>
</dbReference>
<dbReference type="PANTHER" id="PTHR33799:SF1">
    <property type="entry name" value="PTS SYSTEM MANNOSE-SPECIFIC EIIAB COMPONENT-RELATED"/>
    <property type="match status" value="1"/>
</dbReference>
<feature type="domain" description="PTS EIIA type-4" evidence="8">
    <location>
        <begin position="2"/>
        <end position="127"/>
    </location>
</feature>
<organism evidence="9 10">
    <name type="scientific">Vagococcus teuberi</name>
    <dbReference type="NCBI Taxonomy" id="519472"/>
    <lineage>
        <taxon>Bacteria</taxon>
        <taxon>Bacillati</taxon>
        <taxon>Bacillota</taxon>
        <taxon>Bacilli</taxon>
        <taxon>Lactobacillales</taxon>
        <taxon>Enterococcaceae</taxon>
        <taxon>Vagococcus</taxon>
    </lineage>
</organism>
<dbReference type="SUPFAM" id="SSF53062">
    <property type="entry name" value="PTS system fructose IIA component-like"/>
    <property type="match status" value="1"/>
</dbReference>
<dbReference type="GO" id="GO:0016020">
    <property type="term" value="C:membrane"/>
    <property type="evidence" value="ECO:0007669"/>
    <property type="project" value="InterPro"/>
</dbReference>
<evidence type="ECO:0000313" key="9">
    <source>
        <dbReference type="EMBL" id="APB32098.1"/>
    </source>
</evidence>
<dbReference type="KEGG" id="vte:BHY08_09930"/>
<dbReference type="GO" id="GO:0016301">
    <property type="term" value="F:kinase activity"/>
    <property type="evidence" value="ECO:0007669"/>
    <property type="project" value="UniProtKB-KW"/>
</dbReference>
<dbReference type="CDD" id="cd00006">
    <property type="entry name" value="PTS_IIA_man"/>
    <property type="match status" value="1"/>
</dbReference>
<name>A0A1J0A845_9ENTE</name>
<keyword evidence="7" id="KW-0418">Kinase</keyword>
<dbReference type="GO" id="GO:0009401">
    <property type="term" value="P:phosphoenolpyruvate-dependent sugar phosphotransferase system"/>
    <property type="evidence" value="ECO:0007669"/>
    <property type="project" value="UniProtKB-KW"/>
</dbReference>
<dbReference type="InterPro" id="IPR004701">
    <property type="entry name" value="PTS_EIIA_man-typ"/>
</dbReference>
<keyword evidence="2" id="KW-0813">Transport</keyword>
<dbReference type="Proteomes" id="UP000191200">
    <property type="component" value="Chromosome"/>
</dbReference>
<evidence type="ECO:0000256" key="1">
    <source>
        <dbReference type="ARBA" id="ARBA00004496"/>
    </source>
</evidence>
<evidence type="ECO:0000256" key="4">
    <source>
        <dbReference type="ARBA" id="ARBA00022597"/>
    </source>
</evidence>
<dbReference type="PROSITE" id="PS51096">
    <property type="entry name" value="PTS_EIIA_TYPE_4"/>
    <property type="match status" value="1"/>
</dbReference>
<sequence>MERSYLIATHGKFASGLQNSLNVLTGSGDNVQVIDAYVTDDDYTPNVQQFIQEVSEDSQGIVFTDLYGGSVNQKIAAEIMTSGKDNIMLVSNSNLAIILSIMFHENTGMLSKEDILAAIQESQVQLVSTTIEEEDDIF</sequence>
<evidence type="ECO:0000256" key="3">
    <source>
        <dbReference type="ARBA" id="ARBA00022490"/>
    </source>
</evidence>
<comment type="subcellular location">
    <subcellularLocation>
        <location evidence="1">Cytoplasm</location>
    </subcellularLocation>
</comment>
<keyword evidence="5" id="KW-0808">Transferase</keyword>
<evidence type="ECO:0000256" key="7">
    <source>
        <dbReference type="ARBA" id="ARBA00022777"/>
    </source>
</evidence>
<keyword evidence="10" id="KW-1185">Reference proteome</keyword>
<evidence type="ECO:0000313" key="10">
    <source>
        <dbReference type="Proteomes" id="UP000191200"/>
    </source>
</evidence>
<gene>
    <name evidence="9" type="ORF">BHY08_09930</name>
</gene>
<evidence type="ECO:0000259" key="8">
    <source>
        <dbReference type="PROSITE" id="PS51096"/>
    </source>
</evidence>
<evidence type="ECO:0000256" key="6">
    <source>
        <dbReference type="ARBA" id="ARBA00022683"/>
    </source>
</evidence>
<dbReference type="GO" id="GO:0005737">
    <property type="term" value="C:cytoplasm"/>
    <property type="evidence" value="ECO:0007669"/>
    <property type="project" value="UniProtKB-SubCell"/>
</dbReference>
<dbReference type="InterPro" id="IPR033887">
    <property type="entry name" value="PTS_IIA_man"/>
</dbReference>
<reference evidence="9 10" key="1">
    <citation type="submission" date="2016-09" db="EMBL/GenBank/DDBJ databases">
        <title>Vagococcus teuberi sp. nov., isolated from the Malian artisanal sour milk fene.</title>
        <authorList>
            <person name="Wullschleger S."/>
            <person name="Seifert C."/>
            <person name="Baumgartner S."/>
            <person name="Lacroix C."/>
            <person name="Bonfoh B."/>
            <person name="Stevens M.J."/>
            <person name="Meile L."/>
        </authorList>
    </citation>
    <scope>NUCLEOTIDE SEQUENCE [LARGE SCALE GENOMIC DNA]</scope>
    <source>
        <strain evidence="9 10">DSM 21459</strain>
    </source>
</reference>
<dbReference type="InterPro" id="IPR051471">
    <property type="entry name" value="Bacterial_PTS_sugar_comp"/>
</dbReference>
<dbReference type="OrthoDB" id="6578004at2"/>